<dbReference type="EMBL" id="BPWL01000002">
    <property type="protein sequence ID" value="GJJ07971.1"/>
    <property type="molecule type" value="Genomic_DNA"/>
</dbReference>
<proteinExistence type="predicted"/>
<protein>
    <submittedName>
        <fullName evidence="1">Uncharacterized protein</fullName>
    </submittedName>
</protein>
<organism evidence="1 2">
    <name type="scientific">Clathrus columnatus</name>
    <dbReference type="NCBI Taxonomy" id="1419009"/>
    <lineage>
        <taxon>Eukaryota</taxon>
        <taxon>Fungi</taxon>
        <taxon>Dikarya</taxon>
        <taxon>Basidiomycota</taxon>
        <taxon>Agaricomycotina</taxon>
        <taxon>Agaricomycetes</taxon>
        <taxon>Phallomycetidae</taxon>
        <taxon>Phallales</taxon>
        <taxon>Clathraceae</taxon>
        <taxon>Clathrus</taxon>
    </lineage>
</organism>
<keyword evidence="2" id="KW-1185">Reference proteome</keyword>
<comment type="caution">
    <text evidence="1">The sequence shown here is derived from an EMBL/GenBank/DDBJ whole genome shotgun (WGS) entry which is preliminary data.</text>
</comment>
<dbReference type="AlphaFoldDB" id="A0AAV5A5X4"/>
<gene>
    <name evidence="1" type="ORF">Clacol_002178</name>
</gene>
<accession>A0AAV5A5X4</accession>
<evidence type="ECO:0000313" key="2">
    <source>
        <dbReference type="Proteomes" id="UP001050691"/>
    </source>
</evidence>
<sequence>MAYPMDMRRRESSLPPDTQFAAYVVSATKTIQVAYKAGDIFKIKHTDLSNDKINKGDGVYSPIPLKGIGANSQANTVGKVTSATPVTKIVYNVDVYQAAPRPINYISSGYIPHNDLREV</sequence>
<dbReference type="Proteomes" id="UP001050691">
    <property type="component" value="Unassembled WGS sequence"/>
</dbReference>
<evidence type="ECO:0000313" key="1">
    <source>
        <dbReference type="EMBL" id="GJJ07971.1"/>
    </source>
</evidence>
<reference evidence="1" key="1">
    <citation type="submission" date="2021-10" db="EMBL/GenBank/DDBJ databases">
        <title>De novo Genome Assembly of Clathrus columnatus (Basidiomycota, Fungi) Using Illumina and Nanopore Sequence Data.</title>
        <authorList>
            <person name="Ogiso-Tanaka E."/>
            <person name="Itagaki H."/>
            <person name="Hosoya T."/>
            <person name="Hosaka K."/>
        </authorList>
    </citation>
    <scope>NUCLEOTIDE SEQUENCE</scope>
    <source>
        <strain evidence="1">MO-923</strain>
    </source>
</reference>
<name>A0AAV5A5X4_9AGAM</name>